<reference evidence="11" key="3">
    <citation type="submission" date="2025-08" db="UniProtKB">
        <authorList>
            <consortium name="RefSeq"/>
        </authorList>
    </citation>
    <scope>IDENTIFICATION</scope>
    <source>
        <strain evidence="11">CBS 342.82</strain>
    </source>
</reference>
<reference evidence="11" key="1">
    <citation type="submission" date="2020-01" db="EMBL/GenBank/DDBJ databases">
        <authorList>
            <consortium name="DOE Joint Genome Institute"/>
            <person name="Haridas S."/>
            <person name="Albert R."/>
            <person name="Binder M."/>
            <person name="Bloem J."/>
            <person name="Labutti K."/>
            <person name="Salamov A."/>
            <person name="Andreopoulos B."/>
            <person name="Baker S.E."/>
            <person name="Barry K."/>
            <person name="Bills G."/>
            <person name="Bluhm B.H."/>
            <person name="Cannon C."/>
            <person name="Castanera R."/>
            <person name="Culley D.E."/>
            <person name="Daum C."/>
            <person name="Ezra D."/>
            <person name="Gonzalez J.B."/>
            <person name="Henrissat B."/>
            <person name="Kuo A."/>
            <person name="Liang C."/>
            <person name="Lipzen A."/>
            <person name="Lutzoni F."/>
            <person name="Magnuson J."/>
            <person name="Mondo S."/>
            <person name="Nolan M."/>
            <person name="Ohm R."/>
            <person name="Pangilinan J."/>
            <person name="Park H.-J."/>
            <person name="Ramirez L."/>
            <person name="Alfaro M."/>
            <person name="Sun H."/>
            <person name="Tritt A."/>
            <person name="Yoshinaga Y."/>
            <person name="Zwiers L.-H."/>
            <person name="Turgeon B.G."/>
            <person name="Goodwin S.B."/>
            <person name="Spatafora J.W."/>
            <person name="Crous P.W."/>
            <person name="Grigoriev I.V."/>
        </authorList>
    </citation>
    <scope>NUCLEOTIDE SEQUENCE</scope>
    <source>
        <strain evidence="11">CBS 342.82</strain>
    </source>
</reference>
<dbReference type="GO" id="GO:0016787">
    <property type="term" value="F:hydrolase activity"/>
    <property type="evidence" value="ECO:0007669"/>
    <property type="project" value="UniProtKB-KW"/>
</dbReference>
<organism evidence="11">
    <name type="scientific">Dissoconium aciculare CBS 342.82</name>
    <dbReference type="NCBI Taxonomy" id="1314786"/>
    <lineage>
        <taxon>Eukaryota</taxon>
        <taxon>Fungi</taxon>
        <taxon>Dikarya</taxon>
        <taxon>Ascomycota</taxon>
        <taxon>Pezizomycotina</taxon>
        <taxon>Dothideomycetes</taxon>
        <taxon>Dothideomycetidae</taxon>
        <taxon>Mycosphaerellales</taxon>
        <taxon>Dissoconiaceae</taxon>
        <taxon>Dissoconium</taxon>
    </lineage>
</organism>
<evidence type="ECO:0000313" key="11">
    <source>
        <dbReference type="RefSeq" id="XP_033458915.1"/>
    </source>
</evidence>
<dbReference type="Gene3D" id="3.30.40.10">
    <property type="entry name" value="Zinc/RING finger domain, C3HC4 (zinc finger)"/>
    <property type="match status" value="1"/>
</dbReference>
<dbReference type="PROSITE" id="PS51194">
    <property type="entry name" value="HELICASE_CTER"/>
    <property type="match status" value="1"/>
</dbReference>
<dbReference type="CDD" id="cd17919">
    <property type="entry name" value="DEXHc_Snf"/>
    <property type="match status" value="1"/>
</dbReference>
<evidence type="ECO:0008006" key="12">
    <source>
        <dbReference type="Google" id="ProtNLM"/>
    </source>
</evidence>
<dbReference type="Pfam" id="PF00271">
    <property type="entry name" value="Helicase_C"/>
    <property type="match status" value="1"/>
</dbReference>
<feature type="compositionally biased region" description="Polar residues" evidence="7">
    <location>
        <begin position="160"/>
        <end position="176"/>
    </location>
</feature>
<dbReference type="Proteomes" id="UP000504637">
    <property type="component" value="Unplaced"/>
</dbReference>
<evidence type="ECO:0000313" key="10">
    <source>
        <dbReference type="Proteomes" id="UP000504637"/>
    </source>
</evidence>
<evidence type="ECO:0000256" key="3">
    <source>
        <dbReference type="ARBA" id="ARBA00022771"/>
    </source>
</evidence>
<dbReference type="SMART" id="SM00249">
    <property type="entry name" value="PHD"/>
    <property type="match status" value="1"/>
</dbReference>
<dbReference type="InterPro" id="IPR014001">
    <property type="entry name" value="Helicase_ATP-bd"/>
</dbReference>
<dbReference type="SMART" id="SM00490">
    <property type="entry name" value="HELICc"/>
    <property type="match status" value="1"/>
</dbReference>
<name>A0A6J3M2Z6_9PEZI</name>
<evidence type="ECO:0000259" key="8">
    <source>
        <dbReference type="PROSITE" id="PS51192"/>
    </source>
</evidence>
<dbReference type="InterPro" id="IPR049730">
    <property type="entry name" value="SNF2/RAD54-like_C"/>
</dbReference>
<evidence type="ECO:0000259" key="9">
    <source>
        <dbReference type="PROSITE" id="PS51194"/>
    </source>
</evidence>
<dbReference type="InterPro" id="IPR013083">
    <property type="entry name" value="Znf_RING/FYVE/PHD"/>
</dbReference>
<dbReference type="SUPFAM" id="SSF57903">
    <property type="entry name" value="FYVE/PHD zinc finger"/>
    <property type="match status" value="1"/>
</dbReference>
<feature type="region of interest" description="Disordered" evidence="7">
    <location>
        <begin position="146"/>
        <end position="183"/>
    </location>
</feature>
<evidence type="ECO:0000256" key="2">
    <source>
        <dbReference type="ARBA" id="ARBA00022741"/>
    </source>
</evidence>
<keyword evidence="3" id="KW-0863">Zinc-finger</keyword>
<dbReference type="AlphaFoldDB" id="A0A6J3M2Z6"/>
<dbReference type="PROSITE" id="PS51192">
    <property type="entry name" value="HELICASE_ATP_BIND_1"/>
    <property type="match status" value="1"/>
</dbReference>
<evidence type="ECO:0000256" key="1">
    <source>
        <dbReference type="ARBA" id="ARBA00022723"/>
    </source>
</evidence>
<gene>
    <name evidence="11" type="ORF">K489DRAFT_341310</name>
</gene>
<keyword evidence="2" id="KW-0547">Nucleotide-binding</keyword>
<protein>
    <recommendedName>
        <fullName evidence="12">ISWI chromatin-remodeling complex ATPase ISW2</fullName>
    </recommendedName>
</protein>
<sequence>MDFDHDKADLRPTKQRKLIPAIPMRRASDFLAAFGATRSPSSSSRMKREAVIEIDQVSPATSRRVSDCGFDGSPQIESDVITKDNARGSQLETSEDELSVGDTIQVSRVPAVNLQKRESLSRTVPARSTRAQVSYAQPAVRAKLIPSAKSPRPKRESKTLLVSDTLPSSMTRSQPSKPRVETARNKVRKDIAEYTKPKRDAFLLDHKDLFLPLLPSTNYINKLARQQEAKLPPVVPYRSLTVQPEGVLATMKPYQLEGLSFLVHMHENGMPAILGDEMGLGKTLQTLSLFQYLKDNKVTTGEHRPYLVICPLSVLSSWLAEAKRWVPHMKTVRFHGPKGERDRLKKDTLLGNVQYDIYVATYESFRAEHSWFKSAFVWRYCVLDEGHKVKNSESDVSHTLHGLGAEYRLLLTGTPVQNNLFEMWSLLYWLLPEVFTADTAANFKNAFDLSQGKASTSFMDHARRLLEVIMLRRLKASDGVNLGLPPKEEVLLYVPITPMQRFWYERLLTRSDKATLDGLFSNSRIKEEKAREDERTDGSMALLERAAHLADKANANSINVWAESQAILEQALETEAEQDKGSWKKLMNLLMQLRKVCTHPYVLKEAAPPEYLLGEHVITASGKFIVLSKLVDELVVNQGKKVLIFSGFTGTLNLCEDLLVYKGADGDNPRFRYTRLDGGTSRARRNLGMRQFNDANSNFQIMLLSTRAGGLGINLTSATEVVFLDEDWNPQVTIQAEARAHRIGQTKKVTIYKLCSQGTVEEQMMGRIRKKLYLSAKITEGMRNIHTEESVSKKRKRQSINPAANDDAPQLTTASLQVLIRRGAQTLARPAVDAAEMLLWDWPTILMNCKDKPLDALITDEEVDEQAWLNTMERVECAVFEGRKHHKEIDIKIKAEVLNRADRREGKNTTVMMNGFMINKESLLCADWEAVPTLAGKDPRLAEPKRAKRKAIEHQDYCQTCFDGGDVVVCGGCPRVYHIPCLDKDFRTKAQGMSFYCPQHQCHDCSAKTGDAGGLIYACRWCENGFCEDCLDWSSTKLLGDRLPEYDILGFQYNGNAHYVECSHCVENWARDPQARQFVDEERSRVQTEYDFVHDHLAVEAEQAIKVEPGDSELTPITISEVTTPTADVALSIKV</sequence>
<dbReference type="GO" id="GO:0008270">
    <property type="term" value="F:zinc ion binding"/>
    <property type="evidence" value="ECO:0007669"/>
    <property type="project" value="UniProtKB-KW"/>
</dbReference>
<dbReference type="RefSeq" id="XP_033458915.1">
    <property type="nucleotide sequence ID" value="XM_033602281.1"/>
</dbReference>
<feature type="region of interest" description="Disordered" evidence="7">
    <location>
        <begin position="788"/>
        <end position="807"/>
    </location>
</feature>
<keyword evidence="4" id="KW-0378">Hydrolase</keyword>
<feature type="domain" description="Helicase C-terminal" evidence="9">
    <location>
        <begin position="630"/>
        <end position="798"/>
    </location>
</feature>
<evidence type="ECO:0000256" key="6">
    <source>
        <dbReference type="ARBA" id="ARBA00022840"/>
    </source>
</evidence>
<dbReference type="GO" id="GO:0005524">
    <property type="term" value="F:ATP binding"/>
    <property type="evidence" value="ECO:0007669"/>
    <property type="project" value="InterPro"/>
</dbReference>
<dbReference type="Gene3D" id="3.40.50.10810">
    <property type="entry name" value="Tandem AAA-ATPase domain"/>
    <property type="match status" value="1"/>
</dbReference>
<evidence type="ECO:0000256" key="5">
    <source>
        <dbReference type="ARBA" id="ARBA00022833"/>
    </source>
</evidence>
<dbReference type="Pfam" id="PF00176">
    <property type="entry name" value="SNF2-rel_dom"/>
    <property type="match status" value="1"/>
</dbReference>
<evidence type="ECO:0000256" key="4">
    <source>
        <dbReference type="ARBA" id="ARBA00022801"/>
    </source>
</evidence>
<keyword evidence="10" id="KW-1185">Reference proteome</keyword>
<dbReference type="CDD" id="cd18793">
    <property type="entry name" value="SF2_C_SNF"/>
    <property type="match status" value="1"/>
</dbReference>
<keyword evidence="1" id="KW-0479">Metal-binding</keyword>
<dbReference type="SMART" id="SM00487">
    <property type="entry name" value="DEXDc"/>
    <property type="match status" value="1"/>
</dbReference>
<dbReference type="PANTHER" id="PTHR10799">
    <property type="entry name" value="SNF2/RAD54 HELICASE FAMILY"/>
    <property type="match status" value="1"/>
</dbReference>
<reference evidence="11" key="2">
    <citation type="submission" date="2020-04" db="EMBL/GenBank/DDBJ databases">
        <authorList>
            <consortium name="NCBI Genome Project"/>
        </authorList>
    </citation>
    <scope>NUCLEOTIDE SEQUENCE</scope>
    <source>
        <strain evidence="11">CBS 342.82</strain>
    </source>
</reference>
<dbReference type="GeneID" id="54360081"/>
<dbReference type="InterPro" id="IPR027417">
    <property type="entry name" value="P-loop_NTPase"/>
</dbReference>
<accession>A0A6J3M2Z6</accession>
<dbReference type="InterPro" id="IPR000330">
    <property type="entry name" value="SNF2_N"/>
</dbReference>
<dbReference type="InterPro" id="IPR011011">
    <property type="entry name" value="Znf_FYVE_PHD"/>
</dbReference>
<feature type="domain" description="Helicase ATP-binding" evidence="8">
    <location>
        <begin position="263"/>
        <end position="433"/>
    </location>
</feature>
<dbReference type="InterPro" id="IPR038718">
    <property type="entry name" value="SNF2-like_sf"/>
</dbReference>
<dbReference type="InterPro" id="IPR001650">
    <property type="entry name" value="Helicase_C-like"/>
</dbReference>
<proteinExistence type="predicted"/>
<dbReference type="OrthoDB" id="448448at2759"/>
<keyword evidence="6" id="KW-0067">ATP-binding</keyword>
<keyword evidence="5" id="KW-0862">Zinc</keyword>
<dbReference type="SUPFAM" id="SSF52540">
    <property type="entry name" value="P-loop containing nucleoside triphosphate hydrolases"/>
    <property type="match status" value="2"/>
</dbReference>
<dbReference type="Gene3D" id="3.40.50.300">
    <property type="entry name" value="P-loop containing nucleotide triphosphate hydrolases"/>
    <property type="match status" value="1"/>
</dbReference>
<dbReference type="InterPro" id="IPR001965">
    <property type="entry name" value="Znf_PHD"/>
</dbReference>
<evidence type="ECO:0000256" key="7">
    <source>
        <dbReference type="SAM" id="MobiDB-lite"/>
    </source>
</evidence>